<comment type="caution">
    <text evidence="1">The sequence shown here is derived from an EMBL/GenBank/DDBJ whole genome shotgun (WGS) entry which is preliminary data.</text>
</comment>
<keyword evidence="2" id="KW-1185">Reference proteome</keyword>
<dbReference type="AlphaFoldDB" id="A0A4R6DJX8"/>
<dbReference type="OrthoDB" id="5569910at2"/>
<dbReference type="EMBL" id="SNVV01000031">
    <property type="protein sequence ID" value="TDN45037.1"/>
    <property type="molecule type" value="Genomic_DNA"/>
</dbReference>
<dbReference type="RefSeq" id="WP_133594923.1">
    <property type="nucleotide sequence ID" value="NZ_SNVV01000031.1"/>
</dbReference>
<dbReference type="Proteomes" id="UP000295129">
    <property type="component" value="Unassembled WGS sequence"/>
</dbReference>
<sequence>MTDDDFAPPAPKRTGPLEVDAVTLDGLRLEAVHWGRERGLGQNGGYIEAFDAGSGRALWLLQVYRISYQDELDEDVQDVFIEELKAGPKGKLTVTDENGRRLMLAPATRSVATRSVASR</sequence>
<protein>
    <submittedName>
        <fullName evidence="1">Uncharacterized protein</fullName>
    </submittedName>
</protein>
<gene>
    <name evidence="1" type="ORF">C7389_1317</name>
</gene>
<evidence type="ECO:0000313" key="1">
    <source>
        <dbReference type="EMBL" id="TDN45037.1"/>
    </source>
</evidence>
<accession>A0A4R6DJX8</accession>
<organism evidence="1 2">
    <name type="scientific">Azoarcus indigens</name>
    <dbReference type="NCBI Taxonomy" id="29545"/>
    <lineage>
        <taxon>Bacteria</taxon>
        <taxon>Pseudomonadati</taxon>
        <taxon>Pseudomonadota</taxon>
        <taxon>Betaproteobacteria</taxon>
        <taxon>Rhodocyclales</taxon>
        <taxon>Zoogloeaceae</taxon>
        <taxon>Azoarcus</taxon>
    </lineage>
</organism>
<reference evidence="1 2" key="1">
    <citation type="submission" date="2019-03" db="EMBL/GenBank/DDBJ databases">
        <title>Genomic Encyclopedia of Type Strains, Phase IV (KMG-IV): sequencing the most valuable type-strain genomes for metagenomic binning, comparative biology and taxonomic classification.</title>
        <authorList>
            <person name="Goeker M."/>
        </authorList>
    </citation>
    <scope>NUCLEOTIDE SEQUENCE [LARGE SCALE GENOMIC DNA]</scope>
    <source>
        <strain evidence="1 2">DSM 12121</strain>
    </source>
</reference>
<proteinExistence type="predicted"/>
<name>A0A4R6DJX8_9RHOO</name>
<evidence type="ECO:0000313" key="2">
    <source>
        <dbReference type="Proteomes" id="UP000295129"/>
    </source>
</evidence>